<gene>
    <name evidence="2" type="ORF">E4Q08_12860</name>
</gene>
<feature type="region of interest" description="Disordered" evidence="1">
    <location>
        <begin position="1"/>
        <end position="38"/>
    </location>
</feature>
<reference evidence="2" key="1">
    <citation type="submission" date="2019-03" db="EMBL/GenBank/DDBJ databases">
        <title>Metabolic reconstructions from genomes of highly enriched 'Candidatus Accumulibacter' and 'Candidatus Competibacter' bioreactor populations.</title>
        <authorList>
            <person name="Annavajhala M.K."/>
            <person name="Welles L."/>
            <person name="Abbas B."/>
            <person name="Sorokin D."/>
            <person name="Park H."/>
            <person name="Van Loosdrecht M."/>
            <person name="Chandran K."/>
        </authorList>
    </citation>
    <scope>NUCLEOTIDE SEQUENCE</scope>
    <source>
        <strain evidence="2">SBR_L</strain>
    </source>
</reference>
<evidence type="ECO:0000313" key="3">
    <source>
        <dbReference type="Proteomes" id="UP000886469"/>
    </source>
</evidence>
<feature type="compositionally biased region" description="Basic and acidic residues" evidence="1">
    <location>
        <begin position="1"/>
        <end position="11"/>
    </location>
</feature>
<dbReference type="RefSeq" id="WP_034911539.1">
    <property type="nucleotide sequence ID" value="NZ_JAZKUC010000001.1"/>
</dbReference>
<evidence type="ECO:0000313" key="2">
    <source>
        <dbReference type="EMBL" id="NMQ06078.1"/>
    </source>
</evidence>
<keyword evidence="3" id="KW-1185">Reference proteome</keyword>
<sequence>MTNPRGRDKWVVGELPSRASPRRRQAPPPSPRLAERLERANRKNLIGRPLTAALRAKAGKSGGPPPLVLLRWSIRYF</sequence>
<proteinExistence type="predicted"/>
<evidence type="ECO:0000256" key="1">
    <source>
        <dbReference type="SAM" id="MobiDB-lite"/>
    </source>
</evidence>
<comment type="caution">
    <text evidence="2">The sequence shown here is derived from an EMBL/GenBank/DDBJ whole genome shotgun (WGS) entry which is preliminary data.</text>
</comment>
<protein>
    <submittedName>
        <fullName evidence="2">Uncharacterized protein</fullName>
    </submittedName>
</protein>
<dbReference type="EMBL" id="SPMX01000035">
    <property type="protein sequence ID" value="NMQ06078.1"/>
    <property type="molecule type" value="Genomic_DNA"/>
</dbReference>
<organism evidence="2 3">
    <name type="scientific">Candidatus Accumulibacter contiguus</name>
    <dbReference type="NCBI Taxonomy" id="2954381"/>
    <lineage>
        <taxon>Bacteria</taxon>
        <taxon>Pseudomonadati</taxon>
        <taxon>Pseudomonadota</taxon>
        <taxon>Betaproteobacteria</taxon>
        <taxon>Candidatus Accumulibacter</taxon>
    </lineage>
</organism>
<name>A0ABX1TCF9_9PROT</name>
<dbReference type="Proteomes" id="UP000886469">
    <property type="component" value="Unassembled WGS sequence"/>
</dbReference>
<accession>A0ABX1TCF9</accession>